<dbReference type="GO" id="GO:0071555">
    <property type="term" value="P:cell wall organization"/>
    <property type="evidence" value="ECO:0007669"/>
    <property type="project" value="UniProtKB-KW"/>
</dbReference>
<dbReference type="GO" id="GO:0005737">
    <property type="term" value="C:cytoplasm"/>
    <property type="evidence" value="ECO:0007669"/>
    <property type="project" value="UniProtKB-SubCell"/>
</dbReference>
<dbReference type="PANTHER" id="PTHR34654">
    <property type="entry name" value="UPF0109 PROTEIN SCO5592"/>
    <property type="match status" value="1"/>
</dbReference>
<comment type="function">
    <text evidence="3">A probable RNA chaperone. Forms a complex with KhpB which binds to cellular RNA and controls its expression. Plays a role in peptidoglycan (PG) homeostasis and cell length regulation.</text>
</comment>
<keyword evidence="3" id="KW-0133">Cell shape</keyword>
<feature type="region of interest" description="Disordered" evidence="4">
    <location>
        <begin position="82"/>
        <end position="130"/>
    </location>
</feature>
<dbReference type="InterPro" id="IPR020627">
    <property type="entry name" value="KhpA"/>
</dbReference>
<feature type="compositionally biased region" description="Low complexity" evidence="4">
    <location>
        <begin position="99"/>
        <end position="118"/>
    </location>
</feature>
<dbReference type="Pfam" id="PF13083">
    <property type="entry name" value="KH_KhpA-B"/>
    <property type="match status" value="1"/>
</dbReference>
<dbReference type="GO" id="GO:0008360">
    <property type="term" value="P:regulation of cell shape"/>
    <property type="evidence" value="ECO:0007669"/>
    <property type="project" value="UniProtKB-KW"/>
</dbReference>
<comment type="similarity">
    <text evidence="3">Belongs to the KhpA RNA-binding protein family.</text>
</comment>
<dbReference type="InterPro" id="IPR015946">
    <property type="entry name" value="KH_dom-like_a/b"/>
</dbReference>
<dbReference type="Gene3D" id="3.30.300.20">
    <property type="match status" value="1"/>
</dbReference>
<keyword evidence="1 3" id="KW-0963">Cytoplasm</keyword>
<protein>
    <recommendedName>
        <fullName evidence="3">RNA-binding protein KhpA</fullName>
    </recommendedName>
    <alternativeName>
        <fullName evidence="3">KH-domain protein A</fullName>
    </alternativeName>
</protein>
<evidence type="ECO:0000313" key="5">
    <source>
        <dbReference type="EMBL" id="OGY37356.1"/>
    </source>
</evidence>
<sequence>MENDRQSHDVEFVEYVVKSIVDHPDDVKLDRTIDEMGVLITLTVNPEDMGQIIGRQGATAKSIRTLLRVIGARNNARVNLKINEPEGSSRPARPAMEGAVPVATASSEAPATETPAPAQSVEQAIDDLDL</sequence>
<evidence type="ECO:0000256" key="2">
    <source>
        <dbReference type="ARBA" id="ARBA00022884"/>
    </source>
</evidence>
<evidence type="ECO:0000313" key="6">
    <source>
        <dbReference type="Proteomes" id="UP000177941"/>
    </source>
</evidence>
<keyword evidence="3" id="KW-0961">Cell wall biogenesis/degradation</keyword>
<reference evidence="5 6" key="1">
    <citation type="journal article" date="2016" name="Nat. Commun.">
        <title>Thousands of microbial genomes shed light on interconnected biogeochemical processes in an aquifer system.</title>
        <authorList>
            <person name="Anantharaman K."/>
            <person name="Brown C.T."/>
            <person name="Hug L.A."/>
            <person name="Sharon I."/>
            <person name="Castelle C.J."/>
            <person name="Probst A.J."/>
            <person name="Thomas B.C."/>
            <person name="Singh A."/>
            <person name="Wilkins M.J."/>
            <person name="Karaoz U."/>
            <person name="Brodie E.L."/>
            <person name="Williams K.H."/>
            <person name="Hubbard S.S."/>
            <person name="Banfield J.F."/>
        </authorList>
    </citation>
    <scope>NUCLEOTIDE SEQUENCE [LARGE SCALE GENOMIC DNA]</scope>
</reference>
<evidence type="ECO:0000256" key="3">
    <source>
        <dbReference type="HAMAP-Rule" id="MF_00088"/>
    </source>
</evidence>
<evidence type="ECO:0000256" key="4">
    <source>
        <dbReference type="SAM" id="MobiDB-lite"/>
    </source>
</evidence>
<name>A0A1G1XBZ3_9BACT</name>
<dbReference type="InterPro" id="IPR009019">
    <property type="entry name" value="KH_sf_prok-type"/>
</dbReference>
<comment type="subunit">
    <text evidence="3">Forms a complex with KhpB.</text>
</comment>
<dbReference type="GO" id="GO:0009252">
    <property type="term" value="P:peptidoglycan biosynthetic process"/>
    <property type="evidence" value="ECO:0007669"/>
    <property type="project" value="UniProtKB-UniRule"/>
</dbReference>
<dbReference type="Proteomes" id="UP000177941">
    <property type="component" value="Unassembled WGS sequence"/>
</dbReference>
<dbReference type="AlphaFoldDB" id="A0A1G1XBZ3"/>
<keyword evidence="3" id="KW-0143">Chaperone</keyword>
<dbReference type="GO" id="GO:0003723">
    <property type="term" value="F:RNA binding"/>
    <property type="evidence" value="ECO:0007669"/>
    <property type="project" value="UniProtKB-UniRule"/>
</dbReference>
<comment type="caution">
    <text evidence="5">The sequence shown here is derived from an EMBL/GenBank/DDBJ whole genome shotgun (WGS) entry which is preliminary data.</text>
</comment>
<accession>A0A1G1XBZ3</accession>
<organism evidence="5 6">
    <name type="scientific">Candidatus Andersenbacteria bacterium RIFCSPHIGHO2_12_FULL_45_11b</name>
    <dbReference type="NCBI Taxonomy" id="1797282"/>
    <lineage>
        <taxon>Bacteria</taxon>
        <taxon>Candidatus Anderseniibacteriota</taxon>
    </lineage>
</organism>
<dbReference type="HAMAP" id="MF_00088">
    <property type="entry name" value="KhpA"/>
    <property type="match status" value="1"/>
</dbReference>
<keyword evidence="2 3" id="KW-0694">RNA-binding</keyword>
<dbReference type="EMBL" id="MHHS01000009">
    <property type="protein sequence ID" value="OGY37356.1"/>
    <property type="molecule type" value="Genomic_DNA"/>
</dbReference>
<dbReference type="CDD" id="cd22533">
    <property type="entry name" value="KH-II_YlqC-like"/>
    <property type="match status" value="1"/>
</dbReference>
<proteinExistence type="inferred from homology"/>
<evidence type="ECO:0000256" key="1">
    <source>
        <dbReference type="ARBA" id="ARBA00022490"/>
    </source>
</evidence>
<dbReference type="PANTHER" id="PTHR34654:SF1">
    <property type="entry name" value="RNA-BINDING PROTEIN KHPA"/>
    <property type="match status" value="1"/>
</dbReference>
<gene>
    <name evidence="3" type="primary">khpA</name>
    <name evidence="5" type="ORF">A3E36_02915</name>
</gene>
<dbReference type="SUPFAM" id="SSF54814">
    <property type="entry name" value="Prokaryotic type KH domain (KH-domain type II)"/>
    <property type="match status" value="1"/>
</dbReference>
<comment type="subcellular location">
    <subcellularLocation>
        <location evidence="3">Cytoplasm</location>
    </subcellularLocation>
</comment>